<evidence type="ECO:0000259" key="12">
    <source>
        <dbReference type="Pfam" id="PF01299"/>
    </source>
</evidence>
<keyword evidence="8" id="KW-1015">Disulfide bond</keyword>
<keyword evidence="7" id="KW-0325">Glycoprotein</keyword>
<keyword evidence="6 8" id="KW-0472">Membrane</keyword>
<dbReference type="AlphaFoldDB" id="A0A3Q3X7C0"/>
<reference evidence="14" key="1">
    <citation type="submission" date="2025-08" db="UniProtKB">
        <authorList>
            <consortium name="Ensembl"/>
        </authorList>
    </citation>
    <scope>IDENTIFICATION</scope>
</reference>
<feature type="region of interest" description="Disordered" evidence="9">
    <location>
        <begin position="40"/>
        <end position="121"/>
    </location>
</feature>
<proteinExistence type="inferred from homology"/>
<keyword evidence="4" id="KW-0967">Endosome</keyword>
<dbReference type="PANTHER" id="PTHR11506:SF2">
    <property type="entry name" value="MACROSIALIN"/>
    <property type="match status" value="1"/>
</dbReference>
<accession>A0A3Q3X7C0</accession>
<feature type="signal peptide" evidence="11">
    <location>
        <begin position="1"/>
        <end position="19"/>
    </location>
</feature>
<dbReference type="InterPro" id="IPR002000">
    <property type="entry name" value="Lysosome-assoc_membr_glycop"/>
</dbReference>
<evidence type="ECO:0000256" key="3">
    <source>
        <dbReference type="ARBA" id="ARBA00022729"/>
    </source>
</evidence>
<keyword evidence="8" id="KW-0458">Lysosome</keyword>
<feature type="disulfide bond" evidence="8">
    <location>
        <begin position="239"/>
        <end position="276"/>
    </location>
</feature>
<dbReference type="GO" id="GO:0005765">
    <property type="term" value="C:lysosomal membrane"/>
    <property type="evidence" value="ECO:0007669"/>
    <property type="project" value="UniProtKB-SubCell"/>
</dbReference>
<keyword evidence="3 11" id="KW-0732">Signal</keyword>
<evidence type="ECO:0000256" key="6">
    <source>
        <dbReference type="ARBA" id="ARBA00023136"/>
    </source>
</evidence>
<feature type="domain" description="Lysosome-associated membrane glycoprotein 2-like transmembrane" evidence="13">
    <location>
        <begin position="287"/>
        <end position="316"/>
    </location>
</feature>
<organism evidence="14 15">
    <name type="scientific">Mola mola</name>
    <name type="common">Ocean sunfish</name>
    <name type="synonym">Tetraodon mola</name>
    <dbReference type="NCBI Taxonomy" id="94237"/>
    <lineage>
        <taxon>Eukaryota</taxon>
        <taxon>Metazoa</taxon>
        <taxon>Chordata</taxon>
        <taxon>Craniata</taxon>
        <taxon>Vertebrata</taxon>
        <taxon>Euteleostomi</taxon>
        <taxon>Actinopterygii</taxon>
        <taxon>Neopterygii</taxon>
        <taxon>Teleostei</taxon>
        <taxon>Neoteleostei</taxon>
        <taxon>Acanthomorphata</taxon>
        <taxon>Eupercaria</taxon>
        <taxon>Tetraodontiformes</taxon>
        <taxon>Molidae</taxon>
        <taxon>Mola</taxon>
    </lineage>
</organism>
<keyword evidence="15" id="KW-1185">Reference proteome</keyword>
<dbReference type="PRINTS" id="PR00336">
    <property type="entry name" value="LYSASSOCTDMP"/>
</dbReference>
<evidence type="ECO:0000256" key="9">
    <source>
        <dbReference type="SAM" id="MobiDB-lite"/>
    </source>
</evidence>
<evidence type="ECO:0000256" key="8">
    <source>
        <dbReference type="PROSITE-ProRule" id="PRU00740"/>
    </source>
</evidence>
<feature type="transmembrane region" description="Helical" evidence="10">
    <location>
        <begin position="285"/>
        <end position="306"/>
    </location>
</feature>
<sequence length="318" mass="34239">MKKIAVFAFIAFCAVSALSLTEDRKKSKPSVTMAPAHMFQHLSTTTTSPNSTTTTPNTTTPSPNTTTTAPNTTTTAPNTTTTAPNTTTTAPNTTTTSPNTTTTAPNTTTTASPSPQPTPSTNLTVGNYTLMKDQVICLMAQMALKIRLETKMANGTFIVQPNLTSAQGECQETFANLTLVFKEGHITFMFTKSAVDDTVYVDALYLILSYSFVAGSNKYTAQNESVRLFAAKVGHSYSCTRESLYMGNGLFLEVSEDRMQAFNLTKSNDFGKPDSCAADQPDHRVAIAVGVTLLVLIVIVVVAYLLGRRKRTDGYQSL</sequence>
<evidence type="ECO:0000256" key="11">
    <source>
        <dbReference type="SAM" id="SignalP"/>
    </source>
</evidence>
<feature type="chain" id="PRO_5018628023" evidence="11">
    <location>
        <begin position="20"/>
        <end position="318"/>
    </location>
</feature>
<evidence type="ECO:0000256" key="7">
    <source>
        <dbReference type="ARBA" id="ARBA00023180"/>
    </source>
</evidence>
<evidence type="ECO:0000313" key="14">
    <source>
        <dbReference type="Ensembl" id="ENSMMOP00000026913.1"/>
    </source>
</evidence>
<evidence type="ECO:0000313" key="15">
    <source>
        <dbReference type="Proteomes" id="UP000261620"/>
    </source>
</evidence>
<keyword evidence="5 10" id="KW-1133">Transmembrane helix</keyword>
<comment type="similarity">
    <text evidence="8">Belongs to the LAMP family.</text>
</comment>
<dbReference type="GO" id="GO:0031902">
    <property type="term" value="C:late endosome membrane"/>
    <property type="evidence" value="ECO:0007669"/>
    <property type="project" value="TreeGrafter"/>
</dbReference>
<dbReference type="PROSITE" id="PS51407">
    <property type="entry name" value="LAMP_3"/>
    <property type="match status" value="1"/>
</dbReference>
<feature type="compositionally biased region" description="Low complexity" evidence="9">
    <location>
        <begin position="43"/>
        <end position="113"/>
    </location>
</feature>
<keyword evidence="2 8" id="KW-0812">Transmembrane</keyword>
<evidence type="ECO:0000256" key="4">
    <source>
        <dbReference type="ARBA" id="ARBA00022753"/>
    </source>
</evidence>
<dbReference type="Proteomes" id="UP000261620">
    <property type="component" value="Unplaced"/>
</dbReference>
<dbReference type="InterPro" id="IPR048528">
    <property type="entry name" value="Lamp2-like_luminal"/>
</dbReference>
<evidence type="ECO:0000256" key="2">
    <source>
        <dbReference type="ARBA" id="ARBA00022692"/>
    </source>
</evidence>
<name>A0A3Q3X7C0_MOLML</name>
<comment type="caution">
    <text evidence="8">Lacks conserved residue(s) required for the propagation of feature annotation.</text>
</comment>
<dbReference type="Ensembl" id="ENSMMOT00000027371.1">
    <property type="protein sequence ID" value="ENSMMOP00000026913.1"/>
    <property type="gene ID" value="ENSMMOG00000020356.1"/>
</dbReference>
<dbReference type="OMA" id="TTKHPNT"/>
<reference evidence="14" key="2">
    <citation type="submission" date="2025-09" db="UniProtKB">
        <authorList>
            <consortium name="Ensembl"/>
        </authorList>
    </citation>
    <scope>IDENTIFICATION</scope>
</reference>
<evidence type="ECO:0000259" key="13">
    <source>
        <dbReference type="Pfam" id="PF21222"/>
    </source>
</evidence>
<dbReference type="STRING" id="94237.ENSMMOP00000026913"/>
<dbReference type="Gene3D" id="2.40.160.110">
    <property type="match status" value="1"/>
</dbReference>
<dbReference type="Pfam" id="PF21222">
    <property type="entry name" value="Lamp2_2nd"/>
    <property type="match status" value="1"/>
</dbReference>
<dbReference type="Pfam" id="PF01299">
    <property type="entry name" value="Lamp2-like_luminal"/>
    <property type="match status" value="1"/>
</dbReference>
<evidence type="ECO:0000256" key="5">
    <source>
        <dbReference type="ARBA" id="ARBA00022989"/>
    </source>
</evidence>
<feature type="domain" description="Lysosome-associated membrane glycoprotein 2-like luminal" evidence="12">
    <location>
        <begin position="124"/>
        <end position="264"/>
    </location>
</feature>
<evidence type="ECO:0000256" key="1">
    <source>
        <dbReference type="ARBA" id="ARBA00004530"/>
    </source>
</evidence>
<dbReference type="GO" id="GO:0005886">
    <property type="term" value="C:plasma membrane"/>
    <property type="evidence" value="ECO:0007669"/>
    <property type="project" value="TreeGrafter"/>
</dbReference>
<comment type="subcellular location">
    <subcellularLocation>
        <location evidence="1">Endosome membrane</location>
        <topology evidence="1">Single-pass type I membrane protein</topology>
    </subcellularLocation>
    <subcellularLocation>
        <location evidence="8">Lysosome membrane</location>
        <topology evidence="8">Single-pass type I membrane protein</topology>
    </subcellularLocation>
</comment>
<protein>
    <submittedName>
        <fullName evidence="14">Uncharacterized protein</fullName>
    </submittedName>
</protein>
<dbReference type="GO" id="GO:0072594">
    <property type="term" value="P:establishment of protein localization to organelle"/>
    <property type="evidence" value="ECO:0007669"/>
    <property type="project" value="TreeGrafter"/>
</dbReference>
<evidence type="ECO:0000256" key="10">
    <source>
        <dbReference type="SAM" id="Phobius"/>
    </source>
</evidence>
<dbReference type="InterPro" id="IPR048524">
    <property type="entry name" value="Lamp2-like_TM"/>
</dbReference>
<dbReference type="PANTHER" id="PTHR11506">
    <property type="entry name" value="LYSOSOME-ASSOCIATED MEMBRANE GLYCOPROTEIN"/>
    <property type="match status" value="1"/>
</dbReference>